<organism evidence="2 3">
    <name type="scientific">Aphis craccivora</name>
    <name type="common">Cowpea aphid</name>
    <dbReference type="NCBI Taxonomy" id="307492"/>
    <lineage>
        <taxon>Eukaryota</taxon>
        <taxon>Metazoa</taxon>
        <taxon>Ecdysozoa</taxon>
        <taxon>Arthropoda</taxon>
        <taxon>Hexapoda</taxon>
        <taxon>Insecta</taxon>
        <taxon>Pterygota</taxon>
        <taxon>Neoptera</taxon>
        <taxon>Paraneoptera</taxon>
        <taxon>Hemiptera</taxon>
        <taxon>Sternorrhyncha</taxon>
        <taxon>Aphidomorpha</taxon>
        <taxon>Aphidoidea</taxon>
        <taxon>Aphididae</taxon>
        <taxon>Aphidini</taxon>
        <taxon>Aphis</taxon>
        <taxon>Aphis</taxon>
    </lineage>
</organism>
<dbReference type="AlphaFoldDB" id="A0A6G0YFQ4"/>
<keyword evidence="1" id="KW-1133">Transmembrane helix</keyword>
<sequence length="109" mass="12763">MEVVFDKLISNFFIKKILSTSFLFVSIMFLMKSIFDITTPLSKYLQSQAIDLVQVLVIVDSIRKQLTKLRTNEGAHEILQNAKQFAIDNELDETQLPEIRLRKRKRVFD</sequence>
<protein>
    <submittedName>
        <fullName evidence="2">Zinc finger MYM-type protein 1-like</fullName>
    </submittedName>
</protein>
<reference evidence="2 3" key="1">
    <citation type="submission" date="2019-08" db="EMBL/GenBank/DDBJ databases">
        <title>Whole genome of Aphis craccivora.</title>
        <authorList>
            <person name="Voronova N.V."/>
            <person name="Shulinski R.S."/>
            <person name="Bandarenka Y.V."/>
            <person name="Zhorov D.G."/>
            <person name="Warner D."/>
        </authorList>
    </citation>
    <scope>NUCLEOTIDE SEQUENCE [LARGE SCALE GENOMIC DNA]</scope>
    <source>
        <strain evidence="2">180601</strain>
        <tissue evidence="2">Whole Body</tissue>
    </source>
</reference>
<evidence type="ECO:0000313" key="3">
    <source>
        <dbReference type="Proteomes" id="UP000478052"/>
    </source>
</evidence>
<gene>
    <name evidence="2" type="ORF">FWK35_00022303</name>
</gene>
<evidence type="ECO:0000256" key="1">
    <source>
        <dbReference type="SAM" id="Phobius"/>
    </source>
</evidence>
<keyword evidence="3" id="KW-1185">Reference proteome</keyword>
<dbReference type="Proteomes" id="UP000478052">
    <property type="component" value="Unassembled WGS sequence"/>
</dbReference>
<keyword evidence="1" id="KW-0812">Transmembrane</keyword>
<feature type="transmembrane region" description="Helical" evidence="1">
    <location>
        <begin position="12"/>
        <end position="31"/>
    </location>
</feature>
<name>A0A6G0YFQ4_APHCR</name>
<accession>A0A6G0YFQ4</accession>
<comment type="caution">
    <text evidence="2">The sequence shown here is derived from an EMBL/GenBank/DDBJ whole genome shotgun (WGS) entry which is preliminary data.</text>
</comment>
<proteinExistence type="predicted"/>
<keyword evidence="1" id="KW-0472">Membrane</keyword>
<evidence type="ECO:0000313" key="2">
    <source>
        <dbReference type="EMBL" id="KAF0755145.1"/>
    </source>
</evidence>
<dbReference type="EMBL" id="VUJU01004223">
    <property type="protein sequence ID" value="KAF0755145.1"/>
    <property type="molecule type" value="Genomic_DNA"/>
</dbReference>